<dbReference type="PROSITE" id="PS50954">
    <property type="entry name" value="LEM"/>
    <property type="match status" value="1"/>
</dbReference>
<evidence type="ECO:0000313" key="4">
    <source>
        <dbReference type="Proteomes" id="UP001186944"/>
    </source>
</evidence>
<feature type="domain" description="LEM" evidence="2">
    <location>
        <begin position="61"/>
        <end position="105"/>
    </location>
</feature>
<dbReference type="InterPro" id="IPR011015">
    <property type="entry name" value="LEM/LEM-like_dom_sf"/>
</dbReference>
<dbReference type="PANTHER" id="PTHR12019">
    <property type="entry name" value="LAMINA-ASSOCIATED POLYPEPTIDE THYMOPOIETIN"/>
    <property type="match status" value="1"/>
</dbReference>
<sequence length="207" mass="23373">MFSKIQTLLGDANMVKLAHDKYQSTYLMNIRDTNQNYSKKISQVGNPTSHSYSDYKTKSTMAAVEDLTNQELAEELRNLGVSPGPIIASTRRVYEKKLMKLRQSGGGEPLIQKYQPQTYVYQVKICRVLNRSPWADLKRQPDVDHRPNLRNRLQVNQSQQAGGGGGIPMIVKIFLLLLVVFFVYLVIVNMDPSSESNIPKSLPGDEV</sequence>
<dbReference type="SMART" id="SM00540">
    <property type="entry name" value="LEM"/>
    <property type="match status" value="1"/>
</dbReference>
<keyword evidence="1" id="KW-0812">Transmembrane</keyword>
<dbReference type="Gene3D" id="1.10.720.40">
    <property type="match status" value="1"/>
</dbReference>
<keyword evidence="1" id="KW-1133">Transmembrane helix</keyword>
<dbReference type="InterPro" id="IPR051656">
    <property type="entry name" value="LEM_domain"/>
</dbReference>
<name>A0AA88YPC9_PINIB</name>
<accession>A0AA88YPC9</accession>
<dbReference type="PANTHER" id="PTHR12019:SF9">
    <property type="entry name" value="THYMOPOIETIN"/>
    <property type="match status" value="1"/>
</dbReference>
<evidence type="ECO:0000313" key="3">
    <source>
        <dbReference type="EMBL" id="KAK3101196.1"/>
    </source>
</evidence>
<reference evidence="3" key="1">
    <citation type="submission" date="2019-08" db="EMBL/GenBank/DDBJ databases">
        <title>The improved chromosome-level genome for the pearl oyster Pinctada fucata martensii using PacBio sequencing and Hi-C.</title>
        <authorList>
            <person name="Zheng Z."/>
        </authorList>
    </citation>
    <scope>NUCLEOTIDE SEQUENCE</scope>
    <source>
        <strain evidence="3">ZZ-2019</strain>
        <tissue evidence="3">Adductor muscle</tissue>
    </source>
</reference>
<evidence type="ECO:0000259" key="2">
    <source>
        <dbReference type="PROSITE" id="PS50954"/>
    </source>
</evidence>
<dbReference type="Proteomes" id="UP001186944">
    <property type="component" value="Unassembled WGS sequence"/>
</dbReference>
<keyword evidence="4" id="KW-1185">Reference proteome</keyword>
<dbReference type="EMBL" id="VSWD01000005">
    <property type="protein sequence ID" value="KAK3101196.1"/>
    <property type="molecule type" value="Genomic_DNA"/>
</dbReference>
<dbReference type="FunFam" id="1.10.720.40:FF:000001">
    <property type="entry name" value="LEM domain containing 2, isoform CRA_a"/>
    <property type="match status" value="1"/>
</dbReference>
<protein>
    <recommendedName>
        <fullName evidence="2">LEM domain-containing protein</fullName>
    </recommendedName>
</protein>
<proteinExistence type="predicted"/>
<dbReference type="InterPro" id="IPR003887">
    <property type="entry name" value="LEM_dom"/>
</dbReference>
<dbReference type="CDD" id="cd12940">
    <property type="entry name" value="LEM_LAP2_LEMD1"/>
    <property type="match status" value="1"/>
</dbReference>
<gene>
    <name evidence="3" type="ORF">FSP39_001667</name>
</gene>
<comment type="caution">
    <text evidence="3">The sequence shown here is derived from an EMBL/GenBank/DDBJ whole genome shotgun (WGS) entry which is preliminary data.</text>
</comment>
<organism evidence="3 4">
    <name type="scientific">Pinctada imbricata</name>
    <name type="common">Atlantic pearl-oyster</name>
    <name type="synonym">Pinctada martensii</name>
    <dbReference type="NCBI Taxonomy" id="66713"/>
    <lineage>
        <taxon>Eukaryota</taxon>
        <taxon>Metazoa</taxon>
        <taxon>Spiralia</taxon>
        <taxon>Lophotrochozoa</taxon>
        <taxon>Mollusca</taxon>
        <taxon>Bivalvia</taxon>
        <taxon>Autobranchia</taxon>
        <taxon>Pteriomorphia</taxon>
        <taxon>Pterioida</taxon>
        <taxon>Pterioidea</taxon>
        <taxon>Pteriidae</taxon>
        <taxon>Pinctada</taxon>
    </lineage>
</organism>
<dbReference type="SUPFAM" id="SSF63451">
    <property type="entry name" value="LEM domain"/>
    <property type="match status" value="1"/>
</dbReference>
<feature type="transmembrane region" description="Helical" evidence="1">
    <location>
        <begin position="169"/>
        <end position="187"/>
    </location>
</feature>
<dbReference type="AlphaFoldDB" id="A0AA88YPC9"/>
<evidence type="ECO:0000256" key="1">
    <source>
        <dbReference type="SAM" id="Phobius"/>
    </source>
</evidence>
<dbReference type="Pfam" id="PF03020">
    <property type="entry name" value="LEM"/>
    <property type="match status" value="1"/>
</dbReference>
<keyword evidence="1" id="KW-0472">Membrane</keyword>